<dbReference type="PhylomeDB" id="A7SJY8"/>
<feature type="region of interest" description="Disordered" evidence="1">
    <location>
        <begin position="1"/>
        <end position="53"/>
    </location>
</feature>
<dbReference type="Pfam" id="PF12937">
    <property type="entry name" value="F-box-like"/>
    <property type="match status" value="1"/>
</dbReference>
<dbReference type="InParanoid" id="A7SJY8"/>
<dbReference type="Proteomes" id="UP000001593">
    <property type="component" value="Unassembled WGS sequence"/>
</dbReference>
<evidence type="ECO:0000313" key="4">
    <source>
        <dbReference type="Proteomes" id="UP000001593"/>
    </source>
</evidence>
<dbReference type="InterPro" id="IPR001810">
    <property type="entry name" value="F-box_dom"/>
</dbReference>
<dbReference type="EMBL" id="DS469682">
    <property type="protein sequence ID" value="EDO35963.1"/>
    <property type="molecule type" value="Genomic_DNA"/>
</dbReference>
<dbReference type="InterPro" id="IPR036047">
    <property type="entry name" value="F-box-like_dom_sf"/>
</dbReference>
<dbReference type="PROSITE" id="PS50181">
    <property type="entry name" value="FBOX"/>
    <property type="match status" value="1"/>
</dbReference>
<keyword evidence="4" id="KW-1185">Reference proteome</keyword>
<evidence type="ECO:0000313" key="3">
    <source>
        <dbReference type="EMBL" id="EDO35963.1"/>
    </source>
</evidence>
<evidence type="ECO:0000256" key="1">
    <source>
        <dbReference type="SAM" id="MobiDB-lite"/>
    </source>
</evidence>
<gene>
    <name evidence="3" type="ORF">NEMVEDRAFT_v1g245781</name>
</gene>
<sequence>MASKQRHQKHLSTYLKSKKESPDKRTKSTPSKSQKNPQATFRSNQRSTLSKAKGGQDCMFERLPDELLLGIFKFLSPSELLKCAQVCRHWSQLTTESCLWENIFLKVPLGVRQLFSFEETKEEGFNWKKEVIKRCITARNNMVLKPRKEQRPRVYQGKPGLQGHLAFLSVKWKLCFMDTNGNDHWVSVGRMLYHRHSVSVHWGSVTLPPLQRLKNLRVYAFVPVFYNKEWVPHKNSATTRSLILQYDMKLKENIVEQKSALTDDDLVTLHNLPNGTTIGCWKASWKGGGEIAFVTVNLPHHKLARRILLGSSSQVCRIAPHVPVLDDIDPRYGLHGYTAELMLRTENMTFLEHHFRDLRDAPGGGDYGSLLASPK</sequence>
<dbReference type="SUPFAM" id="SSF81383">
    <property type="entry name" value="F-box domain"/>
    <property type="match status" value="1"/>
</dbReference>
<dbReference type="Gene3D" id="1.20.1280.50">
    <property type="match status" value="1"/>
</dbReference>
<dbReference type="PANTHER" id="PTHR46731:SF1">
    <property type="entry name" value="F-BOX ONLY PROTEIN 15"/>
    <property type="match status" value="1"/>
</dbReference>
<proteinExistence type="predicted"/>
<dbReference type="AlphaFoldDB" id="A7SJY8"/>
<dbReference type="eggNOG" id="ENOG502QPX2">
    <property type="taxonomic scope" value="Eukaryota"/>
</dbReference>
<reference evidence="3 4" key="1">
    <citation type="journal article" date="2007" name="Science">
        <title>Sea anemone genome reveals ancestral eumetazoan gene repertoire and genomic organization.</title>
        <authorList>
            <person name="Putnam N.H."/>
            <person name="Srivastava M."/>
            <person name="Hellsten U."/>
            <person name="Dirks B."/>
            <person name="Chapman J."/>
            <person name="Salamov A."/>
            <person name="Terry A."/>
            <person name="Shapiro H."/>
            <person name="Lindquist E."/>
            <person name="Kapitonov V.V."/>
            <person name="Jurka J."/>
            <person name="Genikhovich G."/>
            <person name="Grigoriev I.V."/>
            <person name="Lucas S.M."/>
            <person name="Steele R.E."/>
            <person name="Finnerty J.R."/>
            <person name="Technau U."/>
            <person name="Martindale M.Q."/>
            <person name="Rokhsar D.S."/>
        </authorList>
    </citation>
    <scope>NUCLEOTIDE SEQUENCE [LARGE SCALE GENOMIC DNA]</scope>
    <source>
        <strain evidence="4">CH2 X CH6</strain>
    </source>
</reference>
<name>A7SJY8_NEMVE</name>
<dbReference type="GO" id="GO:0019005">
    <property type="term" value="C:SCF ubiquitin ligase complex"/>
    <property type="evidence" value="ECO:0000318"/>
    <property type="project" value="GO_Central"/>
</dbReference>
<accession>A7SJY8</accession>
<feature type="compositionally biased region" description="Basic residues" evidence="1">
    <location>
        <begin position="1"/>
        <end position="10"/>
    </location>
</feature>
<feature type="domain" description="F-box" evidence="2">
    <location>
        <begin position="57"/>
        <end position="103"/>
    </location>
</feature>
<dbReference type="PANTHER" id="PTHR46731">
    <property type="entry name" value="F-BOX ONLY PROTEIN 15"/>
    <property type="match status" value="1"/>
</dbReference>
<dbReference type="HOGENOM" id="CLU_047012_0_0_1"/>
<organism evidence="3 4">
    <name type="scientific">Nematostella vectensis</name>
    <name type="common">Starlet sea anemone</name>
    <dbReference type="NCBI Taxonomy" id="45351"/>
    <lineage>
        <taxon>Eukaryota</taxon>
        <taxon>Metazoa</taxon>
        <taxon>Cnidaria</taxon>
        <taxon>Anthozoa</taxon>
        <taxon>Hexacorallia</taxon>
        <taxon>Actiniaria</taxon>
        <taxon>Edwardsiidae</taxon>
        <taxon>Nematostella</taxon>
    </lineage>
</organism>
<evidence type="ECO:0000259" key="2">
    <source>
        <dbReference type="PROSITE" id="PS50181"/>
    </source>
</evidence>
<dbReference type="SMART" id="SM00256">
    <property type="entry name" value="FBOX"/>
    <property type="match status" value="1"/>
</dbReference>
<feature type="compositionally biased region" description="Polar residues" evidence="1">
    <location>
        <begin position="28"/>
        <end position="50"/>
    </location>
</feature>
<protein>
    <recommendedName>
        <fullName evidence="2">F-box domain-containing protein</fullName>
    </recommendedName>
</protein>
<dbReference type="STRING" id="45351.A7SJY8"/>
<feature type="compositionally biased region" description="Basic and acidic residues" evidence="1">
    <location>
        <begin position="17"/>
        <end position="26"/>
    </location>
</feature>